<feature type="region of interest" description="Disordered" evidence="3">
    <location>
        <begin position="907"/>
        <end position="933"/>
    </location>
</feature>
<dbReference type="EMBL" id="BQNB010020769">
    <property type="protein sequence ID" value="GJT99416.1"/>
    <property type="molecule type" value="Genomic_DNA"/>
</dbReference>
<reference evidence="5" key="1">
    <citation type="journal article" date="2022" name="Int. J. Mol. Sci.">
        <title>Draft Genome of Tanacetum Coccineum: Genomic Comparison of Closely Related Tanacetum-Family Plants.</title>
        <authorList>
            <person name="Yamashiro T."/>
            <person name="Shiraishi A."/>
            <person name="Nakayama K."/>
            <person name="Satake H."/>
        </authorList>
    </citation>
    <scope>NUCLEOTIDE SEQUENCE</scope>
</reference>
<comment type="caution">
    <text evidence="5">The sequence shown here is derived from an EMBL/GenBank/DDBJ whole genome shotgun (WGS) entry which is preliminary data.</text>
</comment>
<organism evidence="5 6">
    <name type="scientific">Tanacetum coccineum</name>
    <dbReference type="NCBI Taxonomy" id="301880"/>
    <lineage>
        <taxon>Eukaryota</taxon>
        <taxon>Viridiplantae</taxon>
        <taxon>Streptophyta</taxon>
        <taxon>Embryophyta</taxon>
        <taxon>Tracheophyta</taxon>
        <taxon>Spermatophyta</taxon>
        <taxon>Magnoliopsida</taxon>
        <taxon>eudicotyledons</taxon>
        <taxon>Gunneridae</taxon>
        <taxon>Pentapetalae</taxon>
        <taxon>asterids</taxon>
        <taxon>campanulids</taxon>
        <taxon>Asterales</taxon>
        <taxon>Asteraceae</taxon>
        <taxon>Asteroideae</taxon>
        <taxon>Anthemideae</taxon>
        <taxon>Anthemidinae</taxon>
        <taxon>Tanacetum</taxon>
    </lineage>
</organism>
<dbReference type="SMART" id="SM00343">
    <property type="entry name" value="ZnF_C2HC"/>
    <property type="match status" value="1"/>
</dbReference>
<dbReference type="Pfam" id="PF14223">
    <property type="entry name" value="Retrotran_gag_2"/>
    <property type="match status" value="1"/>
</dbReference>
<keyword evidence="1" id="KW-0862">Zinc</keyword>
<feature type="coiled-coil region" evidence="2">
    <location>
        <begin position="408"/>
        <end position="453"/>
    </location>
</feature>
<evidence type="ECO:0000313" key="5">
    <source>
        <dbReference type="EMBL" id="GJT99416.1"/>
    </source>
</evidence>
<evidence type="ECO:0000313" key="6">
    <source>
        <dbReference type="Proteomes" id="UP001151760"/>
    </source>
</evidence>
<dbReference type="Proteomes" id="UP001151760">
    <property type="component" value="Unassembled WGS sequence"/>
</dbReference>
<keyword evidence="6" id="KW-1185">Reference proteome</keyword>
<dbReference type="Pfam" id="PF00098">
    <property type="entry name" value="zf-CCHC"/>
    <property type="match status" value="1"/>
</dbReference>
<dbReference type="InterPro" id="IPR001878">
    <property type="entry name" value="Znf_CCHC"/>
</dbReference>
<dbReference type="Gene3D" id="4.10.60.10">
    <property type="entry name" value="Zinc finger, CCHC-type"/>
    <property type="match status" value="1"/>
</dbReference>
<feature type="domain" description="CCHC-type" evidence="4">
    <location>
        <begin position="332"/>
        <end position="348"/>
    </location>
</feature>
<proteinExistence type="predicted"/>
<keyword evidence="1" id="KW-0863">Zinc-finger</keyword>
<evidence type="ECO:0000256" key="1">
    <source>
        <dbReference type="PROSITE-ProRule" id="PRU00047"/>
    </source>
</evidence>
<dbReference type="InterPro" id="IPR036875">
    <property type="entry name" value="Znf_CCHC_sf"/>
</dbReference>
<keyword evidence="1" id="KW-0479">Metal-binding</keyword>
<evidence type="ECO:0000256" key="3">
    <source>
        <dbReference type="SAM" id="MobiDB-lite"/>
    </source>
</evidence>
<reference evidence="5" key="2">
    <citation type="submission" date="2022-01" db="EMBL/GenBank/DDBJ databases">
        <authorList>
            <person name="Yamashiro T."/>
            <person name="Shiraishi A."/>
            <person name="Satake H."/>
            <person name="Nakayama K."/>
        </authorList>
    </citation>
    <scope>NUCLEOTIDE SEQUENCE</scope>
</reference>
<dbReference type="SUPFAM" id="SSF57756">
    <property type="entry name" value="Retrovirus zinc finger-like domains"/>
    <property type="match status" value="1"/>
</dbReference>
<gene>
    <name evidence="5" type="ORF">Tco_1109755</name>
</gene>
<feature type="compositionally biased region" description="Polar residues" evidence="3">
    <location>
        <begin position="907"/>
        <end position="924"/>
    </location>
</feature>
<protein>
    <submittedName>
        <fullName evidence="5">Retrovirus-related pol polyprotein from transposon TNT 1-94</fullName>
    </submittedName>
</protein>
<sequence length="1064" mass="121518">MRLHPDILTLVLTVFQINYVLRLFGPYTSSLLNEACKKALNLLKKGLLVRGKLSQLPNGDYRDELQNADMDRMTFQNWRDLRRDIPLVSVEVHRYDIKWSKSENKGKVPTEMEIVLEQTQQGTSHEVSEPTQTILLGIPEDIYAAVDSCKTAQEIWLCVQQIMKGSDIGIQEKKVKLFNEWERFTSIDGESIESYYHRFSKLMNDFKRNKHFPKKIASNIKFLNNLQLEWSRHVTIVHQTKDLHTTDYTQLYDFLKYNQKEVDDLRAERLAKTHDPLALMANSNNPFNYPMFHQDQPSPIQNVGRQNPNGNGNIVAARAEGNAIGNNGNQIRCYNCRGLGHLARNCTEEEGIQLQAEEFDLMAAVADLDEIEEVNANCILMATLQQASTSGTQTNKAPIYDSDGSVELSKEKSTVSSLQEEKKKLKSDFKIREDELLDKQIQLENKIKELDNILVKMGQLIQTMHMLSPKPDSFYHTEQKIALGYQKRQAQQKQQSLYNGKVLLEKHDPSTVYDSEETLELAQESRLKMKQLKKEIKPANYTKINHLSGVFVSQTAKSREELYFSNTSKTANVSKSISIPNEEFSDDTTPSVARKFLNEVKSTIVTLQRVVKQKMTLDIHNWSSSAHQEIHKIVKDEILPIVNQVDARVQNFKIQFLKEAAKFVRDFKSLAKEADESLTKHKALELEIERLLRAVVSQDIMSIVQSNSVVDTSNLQTELERTKERFENCIIKKENEYAKLWNDWYKKCEECKYDKISYDKAYNDMPQKIKRLQAQLEDQKGKSKDTPCVSNTLDPLSQKLENKNVELEFQVLNYAKENAHLKTTYKNLRTQPKGLPKIDETHALSKPVTSNSVPTPQESKVVKIDNVIAPGMFRINPFKTSREEKSMPNKPIKASVKINPITVSQPHALTKKGVNSNSNGLSSQDKNKEVEVEEHPRNLLLSKNKKHMSSECNNIKLAIRNDKSEVVDKTNDLSNPVTSNSVPTPRESKVVENNKVIAPRMFRIDPCTTSREDKFVPTNKVRASVRTNPITASQPHVITKKVVNSDSNAFSSIGVDITTKTRKP</sequence>
<evidence type="ECO:0000256" key="2">
    <source>
        <dbReference type="SAM" id="Coils"/>
    </source>
</evidence>
<evidence type="ECO:0000259" key="4">
    <source>
        <dbReference type="PROSITE" id="PS50158"/>
    </source>
</evidence>
<dbReference type="PROSITE" id="PS50158">
    <property type="entry name" value="ZF_CCHC"/>
    <property type="match status" value="1"/>
</dbReference>
<name>A0ABQ5IJ15_9ASTR</name>
<accession>A0ABQ5IJ15</accession>
<keyword evidence="2" id="KW-0175">Coiled coil</keyword>